<feature type="transmembrane region" description="Helical" evidence="1">
    <location>
        <begin position="119"/>
        <end position="137"/>
    </location>
</feature>
<keyword evidence="4" id="KW-1185">Reference proteome</keyword>
<protein>
    <recommendedName>
        <fullName evidence="2">CAAX prenyl protease 2/Lysostaphin resistance protein A-like domain-containing protein</fullName>
    </recommendedName>
</protein>
<gene>
    <name evidence="3" type="ORF">GCM10009827_029510</name>
</gene>
<keyword evidence="1" id="KW-1133">Transmembrane helix</keyword>
<dbReference type="EMBL" id="BAAAQD010000005">
    <property type="protein sequence ID" value="GAA1513123.1"/>
    <property type="molecule type" value="Genomic_DNA"/>
</dbReference>
<proteinExistence type="predicted"/>
<comment type="caution">
    <text evidence="3">The sequence shown here is derived from an EMBL/GenBank/DDBJ whole genome shotgun (WGS) entry which is preliminary data.</text>
</comment>
<keyword evidence="1" id="KW-0812">Transmembrane</keyword>
<accession>A0ABN2AAA4</accession>
<name>A0ABN2AAA4_9ACTN</name>
<feature type="transmembrane region" description="Helical" evidence="1">
    <location>
        <begin position="48"/>
        <end position="65"/>
    </location>
</feature>
<organism evidence="3 4">
    <name type="scientific">Dactylosporangium maewongense</name>
    <dbReference type="NCBI Taxonomy" id="634393"/>
    <lineage>
        <taxon>Bacteria</taxon>
        <taxon>Bacillati</taxon>
        <taxon>Actinomycetota</taxon>
        <taxon>Actinomycetes</taxon>
        <taxon>Micromonosporales</taxon>
        <taxon>Micromonosporaceae</taxon>
        <taxon>Dactylosporangium</taxon>
    </lineage>
</organism>
<feature type="transmembrane region" description="Helical" evidence="1">
    <location>
        <begin position="192"/>
        <end position="215"/>
    </location>
</feature>
<feature type="transmembrane region" description="Helical" evidence="1">
    <location>
        <begin position="85"/>
        <end position="107"/>
    </location>
</feature>
<evidence type="ECO:0000259" key="2">
    <source>
        <dbReference type="Pfam" id="PF02517"/>
    </source>
</evidence>
<dbReference type="RefSeq" id="WP_344502436.1">
    <property type="nucleotide sequence ID" value="NZ_BAAAQD010000005.1"/>
</dbReference>
<feature type="domain" description="CAAX prenyl protease 2/Lysostaphin resistance protein A-like" evidence="2">
    <location>
        <begin position="123"/>
        <end position="235"/>
    </location>
</feature>
<feature type="transmembrane region" description="Helical" evidence="1">
    <location>
        <begin position="253"/>
        <end position="276"/>
    </location>
</feature>
<dbReference type="Pfam" id="PF02517">
    <property type="entry name" value="Rce1-like"/>
    <property type="match status" value="1"/>
</dbReference>
<dbReference type="Proteomes" id="UP001501470">
    <property type="component" value="Unassembled WGS sequence"/>
</dbReference>
<dbReference type="InterPro" id="IPR003675">
    <property type="entry name" value="Rce1/LyrA-like_dom"/>
</dbReference>
<sequence length="298" mass="31000">MTRVRLNFVLFAAAVVGAGWLGVAADRASGTPLTNEAAFSDSGGTTGMLLFILGPAVTALVLYFASRDGAGGLGLTLRFPHRARWFGAATALYPVVTVVTVGAGLAAGGVTLSLTGGDPLLAAFLTVLAVQVVKNPIEEFIFRGYGTRTAMALGLPGRVTPHLLVGVVWAAWHLPLYLVWTSDADMRLVTSLSMPLFVALMFAGLTAASLVYGELRVRTGSIWPGVVLHSMTNAIATPLLVDGHLKFTGHADAWFSPVASSIVVTVLFAALGLLFVARRPAPPAPSEPTPATLATARP</sequence>
<dbReference type="InterPro" id="IPR042150">
    <property type="entry name" value="MmRce1-like"/>
</dbReference>
<evidence type="ECO:0000256" key="1">
    <source>
        <dbReference type="SAM" id="Phobius"/>
    </source>
</evidence>
<dbReference type="PANTHER" id="PTHR35797">
    <property type="entry name" value="PROTEASE-RELATED"/>
    <property type="match status" value="1"/>
</dbReference>
<keyword evidence="1" id="KW-0472">Membrane</keyword>
<feature type="transmembrane region" description="Helical" evidence="1">
    <location>
        <begin position="222"/>
        <end position="241"/>
    </location>
</feature>
<feature type="transmembrane region" description="Helical" evidence="1">
    <location>
        <begin position="149"/>
        <end position="172"/>
    </location>
</feature>
<evidence type="ECO:0000313" key="3">
    <source>
        <dbReference type="EMBL" id="GAA1513123.1"/>
    </source>
</evidence>
<dbReference type="PANTHER" id="PTHR35797:SF1">
    <property type="entry name" value="PROTEASE"/>
    <property type="match status" value="1"/>
</dbReference>
<reference evidence="3 4" key="1">
    <citation type="journal article" date="2019" name="Int. J. Syst. Evol. Microbiol.">
        <title>The Global Catalogue of Microorganisms (GCM) 10K type strain sequencing project: providing services to taxonomists for standard genome sequencing and annotation.</title>
        <authorList>
            <consortium name="The Broad Institute Genomics Platform"/>
            <consortium name="The Broad Institute Genome Sequencing Center for Infectious Disease"/>
            <person name="Wu L."/>
            <person name="Ma J."/>
        </authorList>
    </citation>
    <scope>NUCLEOTIDE SEQUENCE [LARGE SCALE GENOMIC DNA]</scope>
    <source>
        <strain evidence="3 4">JCM 15933</strain>
    </source>
</reference>
<evidence type="ECO:0000313" key="4">
    <source>
        <dbReference type="Proteomes" id="UP001501470"/>
    </source>
</evidence>